<gene>
    <name evidence="5" type="ORF">AVDCRST_MAG88-1600</name>
</gene>
<dbReference type="Pfam" id="PF19328">
    <property type="entry name" value="DAP_DH_C"/>
    <property type="match status" value="1"/>
</dbReference>
<evidence type="ECO:0000256" key="2">
    <source>
        <dbReference type="ARBA" id="ARBA00023002"/>
    </source>
</evidence>
<evidence type="ECO:0000259" key="3">
    <source>
        <dbReference type="Pfam" id="PF01113"/>
    </source>
</evidence>
<dbReference type="EMBL" id="CADCWM010000474">
    <property type="protein sequence ID" value="CAA9562288.1"/>
    <property type="molecule type" value="Genomic_DNA"/>
</dbReference>
<dbReference type="EC" id="1.4.1.12" evidence="5"/>
<dbReference type="Gene3D" id="3.40.50.720">
    <property type="entry name" value="NAD(P)-binding Rossmann-like Domain"/>
    <property type="match status" value="1"/>
</dbReference>
<protein>
    <submittedName>
        <fullName evidence="5">2,4-diaminopentanoate dehydrogenase</fullName>
        <ecNumber evidence="5">1.4.1.12</ecNumber>
    </submittedName>
</protein>
<reference evidence="5" key="1">
    <citation type="submission" date="2020-02" db="EMBL/GenBank/DDBJ databases">
        <authorList>
            <person name="Meier V. D."/>
        </authorList>
    </citation>
    <scope>NUCLEOTIDE SEQUENCE</scope>
    <source>
        <strain evidence="5">AVDCRST_MAG88</strain>
    </source>
</reference>
<accession>A0A6J4UW84</accession>
<sequence length="341" mass="35770">MSGGRLGRDGTSLRAISYGIGPIGAEIARVAAAREGIQLVGAVDIDPAKVGRDLGEVIGLGRSLGVPVVADARALFAEAGADVLLHTTGSSLLGVRAQLEGAIDAGLNVVSTCEELAFPAAQYPEVAAELDRRCRDRGVTTLGTGVNPGFVMDALALALSAVCQEVTAVRCRRVVDASGRREPLQRKIGSGLDREEFAELVATKQVRHVGLHESVAMVAAGLGWALDEVIEETRPMIAEERVTTDYFDVAPGRVTGVDQLGRGIVGGREAITLSLQMYLGAKEPRDEIRIEGTPGVDLVLRGGTHGDRATTAIVVNTARRVVEAPPGLITMKDLPPAAWYA</sequence>
<feature type="domain" description="2,4-diaminopentanoate dehydrogenase C-terminal" evidence="4">
    <location>
        <begin position="150"/>
        <end position="335"/>
    </location>
</feature>
<evidence type="ECO:0000313" key="5">
    <source>
        <dbReference type="EMBL" id="CAA9562288.1"/>
    </source>
</evidence>
<keyword evidence="1" id="KW-0521">NADP</keyword>
<proteinExistence type="predicted"/>
<evidence type="ECO:0000259" key="4">
    <source>
        <dbReference type="Pfam" id="PF19328"/>
    </source>
</evidence>
<feature type="domain" description="Dihydrodipicolinate reductase N-terminal" evidence="3">
    <location>
        <begin position="20"/>
        <end position="110"/>
    </location>
</feature>
<dbReference type="InterPro" id="IPR036291">
    <property type="entry name" value="NAD(P)-bd_dom_sf"/>
</dbReference>
<dbReference type="GO" id="GO:0008839">
    <property type="term" value="F:4-hydroxy-tetrahydrodipicolinate reductase"/>
    <property type="evidence" value="ECO:0007669"/>
    <property type="project" value="InterPro"/>
</dbReference>
<dbReference type="AlphaFoldDB" id="A0A6J4UW84"/>
<name>A0A6J4UW84_9BACT</name>
<evidence type="ECO:0000256" key="1">
    <source>
        <dbReference type="ARBA" id="ARBA00022857"/>
    </source>
</evidence>
<dbReference type="GO" id="GO:0009089">
    <property type="term" value="P:lysine biosynthetic process via diaminopimelate"/>
    <property type="evidence" value="ECO:0007669"/>
    <property type="project" value="InterPro"/>
</dbReference>
<dbReference type="CDD" id="cd24146">
    <property type="entry name" value="nat-AmDH_N_like"/>
    <property type="match status" value="1"/>
</dbReference>
<organism evidence="5">
    <name type="scientific">uncultured Thermomicrobiales bacterium</name>
    <dbReference type="NCBI Taxonomy" id="1645740"/>
    <lineage>
        <taxon>Bacteria</taxon>
        <taxon>Pseudomonadati</taxon>
        <taxon>Thermomicrobiota</taxon>
        <taxon>Thermomicrobia</taxon>
        <taxon>Thermomicrobiales</taxon>
        <taxon>environmental samples</taxon>
    </lineage>
</organism>
<dbReference type="InterPro" id="IPR045760">
    <property type="entry name" value="DAP_DH_C"/>
</dbReference>
<dbReference type="SUPFAM" id="SSF51735">
    <property type="entry name" value="NAD(P)-binding Rossmann-fold domains"/>
    <property type="match status" value="1"/>
</dbReference>
<dbReference type="Pfam" id="PF01113">
    <property type="entry name" value="DapB_N"/>
    <property type="match status" value="1"/>
</dbReference>
<keyword evidence="2 5" id="KW-0560">Oxidoreductase</keyword>
<dbReference type="InterPro" id="IPR000846">
    <property type="entry name" value="DapB_N"/>
</dbReference>
<dbReference type="GO" id="GO:0047530">
    <property type="term" value="F:2,4-diaminopentanoate dehydrogenase activity"/>
    <property type="evidence" value="ECO:0007669"/>
    <property type="project" value="UniProtKB-EC"/>
</dbReference>